<evidence type="ECO:0000313" key="10">
    <source>
        <dbReference type="EMBL" id="MEL5996538.1"/>
    </source>
</evidence>
<dbReference type="InterPro" id="IPR036188">
    <property type="entry name" value="FAD/NAD-bd_sf"/>
</dbReference>
<evidence type="ECO:0000259" key="9">
    <source>
        <dbReference type="PROSITE" id="PS51296"/>
    </source>
</evidence>
<comment type="caution">
    <text evidence="10">The sequence shown here is derived from an EMBL/GenBank/DDBJ whole genome shotgun (WGS) entry which is preliminary data.</text>
</comment>
<dbReference type="EMBL" id="JBCEVZ010000079">
    <property type="protein sequence ID" value="MEL5996538.1"/>
    <property type="molecule type" value="Genomic_DNA"/>
</dbReference>
<name>A0ABU9M1A8_9BACT</name>
<organism evidence="10 11">
    <name type="scientific">Hymenobacter segetis</name>
    <dbReference type="NCBI Taxonomy" id="2025509"/>
    <lineage>
        <taxon>Bacteria</taxon>
        <taxon>Pseudomonadati</taxon>
        <taxon>Bacteroidota</taxon>
        <taxon>Cytophagia</taxon>
        <taxon>Cytophagales</taxon>
        <taxon>Hymenobacteraceae</taxon>
        <taxon>Hymenobacter</taxon>
    </lineage>
</organism>
<dbReference type="Gene3D" id="2.102.10.10">
    <property type="entry name" value="Rieske [2Fe-2S] iron-sulphur domain"/>
    <property type="match status" value="1"/>
</dbReference>
<protein>
    <submittedName>
        <fullName evidence="10">FAD-dependent oxidoreductase</fullName>
    </submittedName>
</protein>
<evidence type="ECO:0000256" key="5">
    <source>
        <dbReference type="ARBA" id="ARBA00022827"/>
    </source>
</evidence>
<gene>
    <name evidence="10" type="ORF">AAFH49_20165</name>
</gene>
<evidence type="ECO:0000256" key="6">
    <source>
        <dbReference type="ARBA" id="ARBA00023002"/>
    </source>
</evidence>
<dbReference type="InterPro" id="IPR036922">
    <property type="entry name" value="Rieske_2Fe-2S_sf"/>
</dbReference>
<dbReference type="Pfam" id="PF07992">
    <property type="entry name" value="Pyr_redox_2"/>
    <property type="match status" value="1"/>
</dbReference>
<dbReference type="InterPro" id="IPR050446">
    <property type="entry name" value="FAD-oxidoreductase/Apoptosis"/>
</dbReference>
<comment type="cofactor">
    <cofactor evidence="1">
        <name>FAD</name>
        <dbReference type="ChEBI" id="CHEBI:57692"/>
    </cofactor>
</comment>
<evidence type="ECO:0000256" key="4">
    <source>
        <dbReference type="ARBA" id="ARBA00022723"/>
    </source>
</evidence>
<keyword evidence="2" id="KW-0285">Flavoprotein</keyword>
<feature type="domain" description="Rieske" evidence="9">
    <location>
        <begin position="16"/>
        <end position="111"/>
    </location>
</feature>
<reference evidence="10 11" key="1">
    <citation type="journal article" date="2018" name="Arch. Microbiol.">
        <title>Hymenobacter segetis sp. nov., isolated from soil.</title>
        <authorList>
            <person name="Ten L.N."/>
            <person name="Lim S.J."/>
            <person name="Kim B.O."/>
            <person name="Kang I.K."/>
            <person name="Jung H.Y."/>
        </authorList>
    </citation>
    <scope>NUCLEOTIDE SEQUENCE [LARGE SCALE GENOMIC DNA]</scope>
    <source>
        <strain evidence="10 11">S7-3-11</strain>
    </source>
</reference>
<dbReference type="SUPFAM" id="SSF55424">
    <property type="entry name" value="FAD/NAD-linked reductases, dimerisation (C-terminal) domain"/>
    <property type="match status" value="1"/>
</dbReference>
<dbReference type="PANTHER" id="PTHR43557:SF2">
    <property type="entry name" value="RIESKE DOMAIN-CONTAINING PROTEIN-RELATED"/>
    <property type="match status" value="1"/>
</dbReference>
<dbReference type="InterPro" id="IPR017941">
    <property type="entry name" value="Rieske_2Fe-2S"/>
</dbReference>
<evidence type="ECO:0000256" key="2">
    <source>
        <dbReference type="ARBA" id="ARBA00022630"/>
    </source>
</evidence>
<keyword evidence="5" id="KW-0274">FAD</keyword>
<keyword evidence="7" id="KW-0408">Iron</keyword>
<dbReference type="PRINTS" id="PR00411">
    <property type="entry name" value="PNDRDTASEI"/>
</dbReference>
<evidence type="ECO:0000256" key="1">
    <source>
        <dbReference type="ARBA" id="ARBA00001974"/>
    </source>
</evidence>
<dbReference type="Gene3D" id="3.30.390.30">
    <property type="match status" value="1"/>
</dbReference>
<dbReference type="SUPFAM" id="SSF50022">
    <property type="entry name" value="ISP domain"/>
    <property type="match status" value="1"/>
</dbReference>
<keyword evidence="6" id="KW-0560">Oxidoreductase</keyword>
<dbReference type="SUPFAM" id="SSF51905">
    <property type="entry name" value="FAD/NAD(P)-binding domain"/>
    <property type="match status" value="1"/>
</dbReference>
<dbReference type="InterPro" id="IPR016156">
    <property type="entry name" value="FAD/NAD-linked_Rdtase_dimer_sf"/>
</dbReference>
<evidence type="ECO:0000256" key="7">
    <source>
        <dbReference type="ARBA" id="ARBA00023004"/>
    </source>
</evidence>
<evidence type="ECO:0000256" key="3">
    <source>
        <dbReference type="ARBA" id="ARBA00022714"/>
    </source>
</evidence>
<dbReference type="RefSeq" id="WP_342301005.1">
    <property type="nucleotide sequence ID" value="NZ_JBCEVZ010000079.1"/>
</dbReference>
<dbReference type="Gene3D" id="3.50.50.60">
    <property type="entry name" value="FAD/NAD(P)-binding domain"/>
    <property type="match status" value="2"/>
</dbReference>
<keyword evidence="3" id="KW-0001">2Fe-2S</keyword>
<keyword evidence="8" id="KW-0411">Iron-sulfur</keyword>
<sequence length="524" mass="55299">MAAPTTPPLTGPDFVADGLALADLADGAMTTGHAHGEAVLLARRGDELFAITAKCSHLGALLGKGLLDGETVRCPWHHACFSLRTGEALRAPALDPLPCWTVEQRDGRAYVTGKQERDPLAPVAAAEPPAHPAAVVIVGAGAAGSAAAEMLRREGYEGRITLLDGEAEAPYDRTMLSKSFPADEKKPVTLRPAGFYAEHNIEVVHGEVASIDVPGRRVLLADGVAHAYEALLLSPGAAPVPLDIPGHDLPQVHMLRSLADHRAIVAGAQGARRAVVLGASFIGLEVAAALRGLGLEVHVVAPDKAPLAKVLGPELGAMVRKLHEEKGVVFHLEQKAERIEAGAVMLANGERLPADLVVAGIGVRPRLALAEASGLAIDRGVTVNEYLETSVPSIFAAGDIARWPDPHSGQNIRVEHWVVAQRQGQTAARNMLGLREKFDAVPFFWSKHYNLSIRYVGHAEKWDEAAVSGDLGQQKCSIAYRAGGKTLAVASVQRDLENLRAEVALESDDEAALSQLLRGGTAAG</sequence>
<dbReference type="PROSITE" id="PS51296">
    <property type="entry name" value="RIESKE"/>
    <property type="match status" value="1"/>
</dbReference>
<dbReference type="PANTHER" id="PTHR43557">
    <property type="entry name" value="APOPTOSIS-INDUCING FACTOR 1"/>
    <property type="match status" value="1"/>
</dbReference>
<dbReference type="Proteomes" id="UP001479606">
    <property type="component" value="Unassembled WGS sequence"/>
</dbReference>
<dbReference type="InterPro" id="IPR028202">
    <property type="entry name" value="Reductase_C"/>
</dbReference>
<dbReference type="PRINTS" id="PR00368">
    <property type="entry name" value="FADPNR"/>
</dbReference>
<dbReference type="Pfam" id="PF14759">
    <property type="entry name" value="Reductase_C"/>
    <property type="match status" value="1"/>
</dbReference>
<dbReference type="InterPro" id="IPR023753">
    <property type="entry name" value="FAD/NAD-binding_dom"/>
</dbReference>
<evidence type="ECO:0000313" key="11">
    <source>
        <dbReference type="Proteomes" id="UP001479606"/>
    </source>
</evidence>
<proteinExistence type="predicted"/>
<dbReference type="Pfam" id="PF00355">
    <property type="entry name" value="Rieske"/>
    <property type="match status" value="1"/>
</dbReference>
<keyword evidence="4" id="KW-0479">Metal-binding</keyword>
<accession>A0ABU9M1A8</accession>
<keyword evidence="11" id="KW-1185">Reference proteome</keyword>
<evidence type="ECO:0000256" key="8">
    <source>
        <dbReference type="ARBA" id="ARBA00023014"/>
    </source>
</evidence>